<protein>
    <submittedName>
        <fullName evidence="2">Uncharacterized protein</fullName>
    </submittedName>
</protein>
<keyword evidence="1" id="KW-1133">Transmembrane helix</keyword>
<accession>A0A9P8PD17</accession>
<dbReference type="Proteomes" id="UP000769157">
    <property type="component" value="Unassembled WGS sequence"/>
</dbReference>
<dbReference type="AlphaFoldDB" id="A0A9P8PD17"/>
<keyword evidence="1" id="KW-0812">Transmembrane</keyword>
<reference evidence="2" key="2">
    <citation type="submission" date="2021-01" db="EMBL/GenBank/DDBJ databases">
        <authorList>
            <person name="Schikora-Tamarit M.A."/>
        </authorList>
    </citation>
    <scope>NUCLEOTIDE SEQUENCE</scope>
    <source>
        <strain evidence="2">CBS6075</strain>
    </source>
</reference>
<dbReference type="EMBL" id="JAEUBE010000143">
    <property type="protein sequence ID" value="KAH3669057.1"/>
    <property type="molecule type" value="Genomic_DNA"/>
</dbReference>
<name>A0A9P8PD17_9ASCO</name>
<organism evidence="2 3">
    <name type="scientific">Ogataea philodendri</name>
    <dbReference type="NCBI Taxonomy" id="1378263"/>
    <lineage>
        <taxon>Eukaryota</taxon>
        <taxon>Fungi</taxon>
        <taxon>Dikarya</taxon>
        <taxon>Ascomycota</taxon>
        <taxon>Saccharomycotina</taxon>
        <taxon>Pichiomycetes</taxon>
        <taxon>Pichiales</taxon>
        <taxon>Pichiaceae</taxon>
        <taxon>Ogataea</taxon>
    </lineage>
</organism>
<proteinExistence type="predicted"/>
<keyword evidence="1" id="KW-0472">Membrane</keyword>
<evidence type="ECO:0000313" key="2">
    <source>
        <dbReference type="EMBL" id="KAH3669057.1"/>
    </source>
</evidence>
<feature type="transmembrane region" description="Helical" evidence="1">
    <location>
        <begin position="98"/>
        <end position="121"/>
    </location>
</feature>
<dbReference type="GeneID" id="70233620"/>
<evidence type="ECO:0000313" key="3">
    <source>
        <dbReference type="Proteomes" id="UP000769157"/>
    </source>
</evidence>
<keyword evidence="3" id="KW-1185">Reference proteome</keyword>
<reference evidence="2" key="1">
    <citation type="journal article" date="2021" name="Open Biol.">
        <title>Shared evolutionary footprints suggest mitochondrial oxidative damage underlies multiple complex I losses in fungi.</title>
        <authorList>
            <person name="Schikora-Tamarit M.A."/>
            <person name="Marcet-Houben M."/>
            <person name="Nosek J."/>
            <person name="Gabaldon T."/>
        </authorList>
    </citation>
    <scope>NUCLEOTIDE SEQUENCE</scope>
    <source>
        <strain evidence="2">CBS6075</strain>
    </source>
</reference>
<dbReference type="RefSeq" id="XP_046063440.1">
    <property type="nucleotide sequence ID" value="XM_046202437.1"/>
</dbReference>
<comment type="caution">
    <text evidence="2">The sequence shown here is derived from an EMBL/GenBank/DDBJ whole genome shotgun (WGS) entry which is preliminary data.</text>
</comment>
<evidence type="ECO:0000256" key="1">
    <source>
        <dbReference type="SAM" id="Phobius"/>
    </source>
</evidence>
<gene>
    <name evidence="2" type="ORF">OGAPHI_001653</name>
</gene>
<sequence>MDEIGLIELEDARGFGTCGDGLANCWAADRGGTGSAGLVAGGAGGGVLAGGVSPFFLVTWMVAAFNAADKILVIWAGFLSIKVTNGNPWIPAFFAAWFTWAMVIASACVRIWVVVSLSYILRSLVRRISSF</sequence>